<comment type="caution">
    <text evidence="2">The sequence shown here is derived from an EMBL/GenBank/DDBJ whole genome shotgun (WGS) entry which is preliminary data.</text>
</comment>
<evidence type="ECO:0000313" key="2">
    <source>
        <dbReference type="EMBL" id="KAJ3489548.1"/>
    </source>
</evidence>
<dbReference type="AlphaFoldDB" id="A0AAD5V9H4"/>
<protein>
    <submittedName>
        <fullName evidence="2">Uncharacterized protein</fullName>
    </submittedName>
</protein>
<evidence type="ECO:0000313" key="3">
    <source>
        <dbReference type="Proteomes" id="UP001212997"/>
    </source>
</evidence>
<dbReference type="Proteomes" id="UP001212997">
    <property type="component" value="Unassembled WGS sequence"/>
</dbReference>
<organism evidence="2 3">
    <name type="scientific">Meripilus lineatus</name>
    <dbReference type="NCBI Taxonomy" id="2056292"/>
    <lineage>
        <taxon>Eukaryota</taxon>
        <taxon>Fungi</taxon>
        <taxon>Dikarya</taxon>
        <taxon>Basidiomycota</taxon>
        <taxon>Agaricomycotina</taxon>
        <taxon>Agaricomycetes</taxon>
        <taxon>Polyporales</taxon>
        <taxon>Meripilaceae</taxon>
        <taxon>Meripilus</taxon>
    </lineage>
</organism>
<feature type="region of interest" description="Disordered" evidence="1">
    <location>
        <begin position="45"/>
        <end position="84"/>
    </location>
</feature>
<evidence type="ECO:0000256" key="1">
    <source>
        <dbReference type="SAM" id="MobiDB-lite"/>
    </source>
</evidence>
<dbReference type="EMBL" id="JANAWD010000043">
    <property type="protein sequence ID" value="KAJ3489548.1"/>
    <property type="molecule type" value="Genomic_DNA"/>
</dbReference>
<feature type="compositionally biased region" description="Polar residues" evidence="1">
    <location>
        <begin position="1"/>
        <end position="22"/>
    </location>
</feature>
<keyword evidence="3" id="KW-1185">Reference proteome</keyword>
<accession>A0AAD5V9H4</accession>
<sequence length="410" mass="44413">MARKTSQANNARSPAARGQSTGPAAWPLPPKLTSAINNNNSVYSAPDSAYDIKLPDSAIDPPSSALPKDEPLTPKSPDSKSPTSVVTAFTSQTVLPRNPSTTKDVEAVNELLGTMKLTLGALGATFDTLGEQTLKVAELGPAIDANYQISLVRKQLDDQHKRQEQRMQDVKVLLKDEFKGGQLQERLQEVAATIVRDVVKREIAQRVRKQLQEQVTQSMRGQVVQYQRQILEVKASLHNSEARRHNGLIRTSSIEEQLRPLVRPLPPMGSPSTPLSGNTVVQSSPSTIDPLAMPTSPPREVTPLPGAVVEGSGIKLFELLPPTPSPLFPRDLPTLMKLGDDEVKTLVSDYGLLTPHLNESVERSREDNLNRFLSYIGVGFQLVTGSTSPAGLEAAGTPLVRSRSEAIGVL</sequence>
<feature type="region of interest" description="Disordered" evidence="1">
    <location>
        <begin position="1"/>
        <end position="32"/>
    </location>
</feature>
<feature type="compositionally biased region" description="Low complexity" evidence="1">
    <location>
        <begin position="73"/>
        <end position="84"/>
    </location>
</feature>
<proteinExistence type="predicted"/>
<name>A0AAD5V9H4_9APHY</name>
<reference evidence="2" key="1">
    <citation type="submission" date="2022-07" db="EMBL/GenBank/DDBJ databases">
        <title>Genome Sequence of Physisporinus lineatus.</title>
        <authorList>
            <person name="Buettner E."/>
        </authorList>
    </citation>
    <scope>NUCLEOTIDE SEQUENCE</scope>
    <source>
        <strain evidence="2">VT162</strain>
    </source>
</reference>
<gene>
    <name evidence="2" type="ORF">NLI96_g2051</name>
</gene>